<dbReference type="Pfam" id="PF00550">
    <property type="entry name" value="PP-binding"/>
    <property type="match status" value="1"/>
</dbReference>
<name>A0A0C1E320_ASPUT</name>
<dbReference type="InterPro" id="IPR013120">
    <property type="entry name" value="FAR_NAD-bd"/>
</dbReference>
<dbReference type="PANTHER" id="PTHR44845:SF4">
    <property type="entry name" value="NONRIBOSOMAL PEPTIDE SYNTHASE INPA"/>
    <property type="match status" value="1"/>
</dbReference>
<comment type="caution">
    <text evidence="5">The sequence shown here is derived from an EMBL/GenBank/DDBJ whole genome shotgun (WGS) entry which is preliminary data.</text>
</comment>
<feature type="domain" description="Carrier" evidence="4">
    <location>
        <begin position="52"/>
        <end position="128"/>
    </location>
</feature>
<evidence type="ECO:0000313" key="5">
    <source>
        <dbReference type="EMBL" id="KIA75937.1"/>
    </source>
</evidence>
<protein>
    <submittedName>
        <fullName evidence="5">Nonribosomal peptide synthase</fullName>
    </submittedName>
</protein>
<dbReference type="EMBL" id="JOMC01000021">
    <property type="protein sequence ID" value="KIA75937.1"/>
    <property type="molecule type" value="Genomic_DNA"/>
</dbReference>
<dbReference type="PROSITE" id="PS00012">
    <property type="entry name" value="PHOSPHOPANTETHEINE"/>
    <property type="match status" value="1"/>
</dbReference>
<proteinExistence type="predicted"/>
<organism evidence="5 6">
    <name type="scientific">Aspergillus ustus</name>
    <dbReference type="NCBI Taxonomy" id="40382"/>
    <lineage>
        <taxon>Eukaryota</taxon>
        <taxon>Fungi</taxon>
        <taxon>Dikarya</taxon>
        <taxon>Ascomycota</taxon>
        <taxon>Pezizomycotina</taxon>
        <taxon>Eurotiomycetes</taxon>
        <taxon>Eurotiomycetidae</taxon>
        <taxon>Eurotiales</taxon>
        <taxon>Aspergillaceae</taxon>
        <taxon>Aspergillus</taxon>
        <taxon>Aspergillus subgen. Nidulantes</taxon>
    </lineage>
</organism>
<evidence type="ECO:0000256" key="3">
    <source>
        <dbReference type="SAM" id="MobiDB-lite"/>
    </source>
</evidence>
<dbReference type="InterPro" id="IPR036291">
    <property type="entry name" value="NAD(P)-bd_dom_sf"/>
</dbReference>
<dbReference type="InterPro" id="IPR009081">
    <property type="entry name" value="PP-bd_ACP"/>
</dbReference>
<feature type="region of interest" description="Disordered" evidence="3">
    <location>
        <begin position="555"/>
        <end position="581"/>
    </location>
</feature>
<sequence>MVPALFIPVEYLPLSASSKVNRRLLKEKASLLSRQRLDVYRSSTTRHRAKVLPSTQVELTIQKLMSEALHLDKNDIGMNDHFFHLGGDSISAMAIASQARRAGLKLGMADILSNPRLSSLATIASVEVKQGGNEHDISRVNGPFSLISLRSNYEEIVKATMEQCGLERETSRIYIHPDEYVLRLVQGALLSVLDLLGAVQCVYDRFTKQSAALSRRKRVFLTGATGLLGSQTLRQLLDDPSVDRVIVHVRAANPAEALERVGYGLINGGCYAITDIIHNGATVRWQAPYQTLKAVNVDSVADLLSAFDQWDQSSGGSFKFVSSGLQRAPGQDMAAFRKVVEQSNGYSQIKFVAEQLVSMYKNRQPKQSISIFRPGLIIGTEEEGIPNVDDFKWRLVQVCLRMGAYPMDDEGHRWISVADVQEVATALLASAFDTPGLHQSEANFSATSPPHVEIDIETGCTVSEFWSEVQDTVNTKLTPINPESWKQAAECYLADDPFRPLLAIVQESRRGFGVQMPAGNAISRVRPGVIRKNVETLVDIGFLRVARQKTENKDKAINPTYLNGPTETKPMNPAVFSRSRQ</sequence>
<keyword evidence="2" id="KW-0597">Phosphoprotein</keyword>
<evidence type="ECO:0000313" key="6">
    <source>
        <dbReference type="Proteomes" id="UP000053475"/>
    </source>
</evidence>
<reference evidence="5 6" key="1">
    <citation type="submission" date="2014-11" db="EMBL/GenBank/DDBJ databases">
        <title>Genomics derived discovery of secondary metabolites biosynthetic gene clusters in Aspergillus ustus.</title>
        <authorList>
            <person name="Pi B."/>
            <person name="Dai F."/>
            <person name="Song X."/>
            <person name="Zhu C."/>
            <person name="Li H."/>
            <person name="Yu D."/>
        </authorList>
    </citation>
    <scope>NUCLEOTIDE SEQUENCE [LARGE SCALE GENOMIC DNA]</scope>
    <source>
        <strain evidence="5 6">3.3904</strain>
    </source>
</reference>
<dbReference type="AlphaFoldDB" id="A0A0C1E320"/>
<dbReference type="Proteomes" id="UP000053475">
    <property type="component" value="Unassembled WGS sequence"/>
</dbReference>
<evidence type="ECO:0000256" key="2">
    <source>
        <dbReference type="ARBA" id="ARBA00022553"/>
    </source>
</evidence>
<dbReference type="InterPro" id="IPR036736">
    <property type="entry name" value="ACP-like_sf"/>
</dbReference>
<dbReference type="SUPFAM" id="SSF47336">
    <property type="entry name" value="ACP-like"/>
    <property type="match status" value="1"/>
</dbReference>
<dbReference type="InterPro" id="IPR006162">
    <property type="entry name" value="Ppantetheine_attach_site"/>
</dbReference>
<dbReference type="Gene3D" id="3.40.50.720">
    <property type="entry name" value="NAD(P)-binding Rossmann-like Domain"/>
    <property type="match status" value="1"/>
</dbReference>
<evidence type="ECO:0000256" key="1">
    <source>
        <dbReference type="ARBA" id="ARBA00022450"/>
    </source>
</evidence>
<evidence type="ECO:0000259" key="4">
    <source>
        <dbReference type="PROSITE" id="PS50075"/>
    </source>
</evidence>
<keyword evidence="6" id="KW-1185">Reference proteome</keyword>
<accession>A0A0C1E320</accession>
<dbReference type="PROSITE" id="PS50075">
    <property type="entry name" value="CARRIER"/>
    <property type="match status" value="1"/>
</dbReference>
<gene>
    <name evidence="5" type="ORF">HK57_00249</name>
</gene>
<dbReference type="PANTHER" id="PTHR44845">
    <property type="entry name" value="CARRIER DOMAIN-CONTAINING PROTEIN"/>
    <property type="match status" value="1"/>
</dbReference>
<dbReference type="SUPFAM" id="SSF51735">
    <property type="entry name" value="NAD(P)-binding Rossmann-fold domains"/>
    <property type="match status" value="1"/>
</dbReference>
<dbReference type="Gene3D" id="1.10.1200.10">
    <property type="entry name" value="ACP-like"/>
    <property type="match status" value="1"/>
</dbReference>
<dbReference type="Pfam" id="PF07993">
    <property type="entry name" value="NAD_binding_4"/>
    <property type="match status" value="2"/>
</dbReference>
<keyword evidence="1" id="KW-0596">Phosphopantetheine</keyword>